<accession>A0AAQ3S4N9</accession>
<name>A0AAQ3S4N9_VIGMU</name>
<gene>
    <name evidence="2" type="ORF">V8G54_013155</name>
</gene>
<protein>
    <submittedName>
        <fullName evidence="2">Uncharacterized protein</fullName>
    </submittedName>
</protein>
<feature type="compositionally biased region" description="Basic and acidic residues" evidence="1">
    <location>
        <begin position="70"/>
        <end position="82"/>
    </location>
</feature>
<evidence type="ECO:0000313" key="3">
    <source>
        <dbReference type="Proteomes" id="UP001374535"/>
    </source>
</evidence>
<sequence length="211" mass="24024">MLQEALIEQDERLGNRWSIAGASSLRVSKEKLANRWSIVRAVLFELAEFFSSGEEDGGVEVEGRDNVQQELHEGEEDGRVEVEGDESDGVSKNPIHFDGDIEQERNKFIFIVGVHLVTMVVYMEIVSAWRLERKEDWNNGRLERMIINSTKVVCAKDVDYIRTLAITEVVVPKQPKKLPNNLPKNLPKKEPTGHPRSYSIITTTHPIITIF</sequence>
<evidence type="ECO:0000256" key="1">
    <source>
        <dbReference type="SAM" id="MobiDB-lite"/>
    </source>
</evidence>
<feature type="region of interest" description="Disordered" evidence="1">
    <location>
        <begin position="70"/>
        <end position="96"/>
    </location>
</feature>
<dbReference type="AlphaFoldDB" id="A0AAQ3S4N9"/>
<dbReference type="EMBL" id="CP144697">
    <property type="protein sequence ID" value="WVZ15589.1"/>
    <property type="molecule type" value="Genomic_DNA"/>
</dbReference>
<keyword evidence="3" id="KW-1185">Reference proteome</keyword>
<organism evidence="2 3">
    <name type="scientific">Vigna mungo</name>
    <name type="common">Black gram</name>
    <name type="synonym">Phaseolus mungo</name>
    <dbReference type="NCBI Taxonomy" id="3915"/>
    <lineage>
        <taxon>Eukaryota</taxon>
        <taxon>Viridiplantae</taxon>
        <taxon>Streptophyta</taxon>
        <taxon>Embryophyta</taxon>
        <taxon>Tracheophyta</taxon>
        <taxon>Spermatophyta</taxon>
        <taxon>Magnoliopsida</taxon>
        <taxon>eudicotyledons</taxon>
        <taxon>Gunneridae</taxon>
        <taxon>Pentapetalae</taxon>
        <taxon>rosids</taxon>
        <taxon>fabids</taxon>
        <taxon>Fabales</taxon>
        <taxon>Fabaceae</taxon>
        <taxon>Papilionoideae</taxon>
        <taxon>50 kb inversion clade</taxon>
        <taxon>NPAAA clade</taxon>
        <taxon>indigoferoid/millettioid clade</taxon>
        <taxon>Phaseoleae</taxon>
        <taxon>Vigna</taxon>
    </lineage>
</organism>
<dbReference type="Proteomes" id="UP001374535">
    <property type="component" value="Chromosome 4"/>
</dbReference>
<proteinExistence type="predicted"/>
<reference evidence="2 3" key="1">
    <citation type="journal article" date="2023" name="Life. Sci Alliance">
        <title>Evolutionary insights into 3D genome organization and epigenetic landscape of Vigna mungo.</title>
        <authorList>
            <person name="Junaid A."/>
            <person name="Singh B."/>
            <person name="Bhatia S."/>
        </authorList>
    </citation>
    <scope>NUCLEOTIDE SEQUENCE [LARGE SCALE GENOMIC DNA]</scope>
    <source>
        <strain evidence="2">Urdbean</strain>
    </source>
</reference>
<evidence type="ECO:0000313" key="2">
    <source>
        <dbReference type="EMBL" id="WVZ15589.1"/>
    </source>
</evidence>